<dbReference type="InterPro" id="IPR008271">
    <property type="entry name" value="Ser/Thr_kinase_AS"/>
</dbReference>
<dbReference type="PROSITE" id="PS50011">
    <property type="entry name" value="PROTEIN_KINASE_DOM"/>
    <property type="match status" value="2"/>
</dbReference>
<evidence type="ECO:0000313" key="15">
    <source>
        <dbReference type="EMBL" id="WVZ96153.1"/>
    </source>
</evidence>
<feature type="domain" description="Protein kinase" evidence="14">
    <location>
        <begin position="92"/>
        <end position="400"/>
    </location>
</feature>
<dbReference type="AlphaFoldDB" id="A0AAQ3UPB4"/>
<evidence type="ECO:0000256" key="6">
    <source>
        <dbReference type="ARBA" id="ARBA00022729"/>
    </source>
</evidence>
<keyword evidence="8" id="KW-0418">Kinase</keyword>
<dbReference type="GO" id="GO:0004674">
    <property type="term" value="F:protein serine/threonine kinase activity"/>
    <property type="evidence" value="ECO:0007669"/>
    <property type="project" value="UniProtKB-KW"/>
</dbReference>
<dbReference type="SUPFAM" id="SSF56112">
    <property type="entry name" value="Protein kinase-like (PK-like)"/>
    <property type="match status" value="2"/>
</dbReference>
<organism evidence="15 16">
    <name type="scientific">Paspalum notatum var. saurae</name>
    <dbReference type="NCBI Taxonomy" id="547442"/>
    <lineage>
        <taxon>Eukaryota</taxon>
        <taxon>Viridiplantae</taxon>
        <taxon>Streptophyta</taxon>
        <taxon>Embryophyta</taxon>
        <taxon>Tracheophyta</taxon>
        <taxon>Spermatophyta</taxon>
        <taxon>Magnoliopsida</taxon>
        <taxon>Liliopsida</taxon>
        <taxon>Poales</taxon>
        <taxon>Poaceae</taxon>
        <taxon>PACMAD clade</taxon>
        <taxon>Panicoideae</taxon>
        <taxon>Andropogonodae</taxon>
        <taxon>Paspaleae</taxon>
        <taxon>Paspalinae</taxon>
        <taxon>Paspalum</taxon>
    </lineage>
</organism>
<dbReference type="InterPro" id="IPR045274">
    <property type="entry name" value="WAK-like"/>
</dbReference>
<evidence type="ECO:0000256" key="4">
    <source>
        <dbReference type="ARBA" id="ARBA00022679"/>
    </source>
</evidence>
<dbReference type="Gene3D" id="1.10.510.10">
    <property type="entry name" value="Transferase(Phosphotransferase) domain 1"/>
    <property type="match status" value="2"/>
</dbReference>
<keyword evidence="7 13" id="KW-0547">Nucleotide-binding</keyword>
<keyword evidence="2" id="KW-1003">Cell membrane</keyword>
<dbReference type="FunFam" id="1.10.510.10:FF:000468">
    <property type="entry name" value="PTI1-like tyrosine-protein kinase 3"/>
    <property type="match status" value="1"/>
</dbReference>
<evidence type="ECO:0000256" key="1">
    <source>
        <dbReference type="ARBA" id="ARBA00004162"/>
    </source>
</evidence>
<keyword evidence="10" id="KW-1133">Transmembrane helix</keyword>
<keyword evidence="6" id="KW-0732">Signal</keyword>
<evidence type="ECO:0000256" key="13">
    <source>
        <dbReference type="PROSITE-ProRule" id="PRU10141"/>
    </source>
</evidence>
<keyword evidence="11" id="KW-0472">Membrane</keyword>
<keyword evidence="5" id="KW-0812">Transmembrane</keyword>
<dbReference type="PROSITE" id="PS00108">
    <property type="entry name" value="PROTEIN_KINASE_ST"/>
    <property type="match status" value="1"/>
</dbReference>
<dbReference type="GO" id="GO:0005886">
    <property type="term" value="C:plasma membrane"/>
    <property type="evidence" value="ECO:0007669"/>
    <property type="project" value="UniProtKB-SubCell"/>
</dbReference>
<dbReference type="PANTHER" id="PTHR27005">
    <property type="entry name" value="WALL-ASSOCIATED RECEPTOR KINASE-LIKE 21"/>
    <property type="match status" value="1"/>
</dbReference>
<dbReference type="InterPro" id="IPR011009">
    <property type="entry name" value="Kinase-like_dom_sf"/>
</dbReference>
<dbReference type="GO" id="GO:0005524">
    <property type="term" value="F:ATP binding"/>
    <property type="evidence" value="ECO:0007669"/>
    <property type="project" value="UniProtKB-UniRule"/>
</dbReference>
<feature type="binding site" evidence="13">
    <location>
        <position position="120"/>
    </location>
    <ligand>
        <name>ATP</name>
        <dbReference type="ChEBI" id="CHEBI:30616"/>
    </ligand>
</feature>
<dbReference type="Proteomes" id="UP001341281">
    <property type="component" value="Chromosome 10"/>
</dbReference>
<keyword evidence="3" id="KW-0723">Serine/threonine-protein kinase</keyword>
<evidence type="ECO:0000256" key="3">
    <source>
        <dbReference type="ARBA" id="ARBA00022527"/>
    </source>
</evidence>
<comment type="subcellular location">
    <subcellularLocation>
        <location evidence="1">Cell membrane</location>
        <topology evidence="1">Single-pass membrane protein</topology>
    </subcellularLocation>
</comment>
<dbReference type="Pfam" id="PF07714">
    <property type="entry name" value="PK_Tyr_Ser-Thr"/>
    <property type="match status" value="2"/>
</dbReference>
<dbReference type="PROSITE" id="PS00107">
    <property type="entry name" value="PROTEIN_KINASE_ATP"/>
    <property type="match status" value="1"/>
</dbReference>
<evidence type="ECO:0000256" key="11">
    <source>
        <dbReference type="ARBA" id="ARBA00023136"/>
    </source>
</evidence>
<keyword evidence="16" id="KW-1185">Reference proteome</keyword>
<dbReference type="InterPro" id="IPR001245">
    <property type="entry name" value="Ser-Thr/Tyr_kinase_cat_dom"/>
</dbReference>
<dbReference type="InterPro" id="IPR017441">
    <property type="entry name" value="Protein_kinase_ATP_BS"/>
</dbReference>
<dbReference type="PANTHER" id="PTHR27005:SF468">
    <property type="entry name" value="OS01G0310500 PROTEIN"/>
    <property type="match status" value="1"/>
</dbReference>
<sequence length="672" mass="75978">METVYSGTVDPHETESVASGGSFNLQTRCSTRLEASNNHPSHFYHCAGLLMDGQEINLSEFFQTNGRQVLERVKNNYTLRHFTANEIRVITNGYSTMLGNGAFGQVYKGMLDDGSPVAVKRYIHVNEAQKRELAKEVIVHSQINHKNVVRLLGCCTEENALMIVLEFISNGNLSSFLHCNSDDGPVPFPLDKRLNVAIDIAEGIWFMHSMYSPVLHGDMKPDNILLDENLVPKISDFGIARLLGASGTHHTQHIIGTIGYMDPAVMETGILTTKSDVYSFGVVLMEIVTRKKAVDGSIVTFARSFDEAQAKREALHMFDEEISGTENMKAVFRSKNEVSKFNQKHHMKALFPKFLEGIVHLAAKCLLMCVRMRPEMSEVVASLRRIRNTMQREQETHQFGNLNIFSEIEMKKMTKNYRMTFREESCECLYNGILGKDRPVIVQQLKTCSETDREIFLNTMIILSQRNHKNVVNIVGFHLGKSISMCVYESCCDFSRSMFGSISLSNRNLYDTIFSVEKLPLHLRLTVAVQCAEGLVHIHSLAAENPDLCGTNLLGNFRSANIFLDKNFVPKVFNMNLSTFLGLAAVHRNTISDFFTHNDISKKYYLDPRDDSSQLFSPKSDVYSFGVVLLELITWKTVRYMSDGRAYLLTTDFLDSYRTDCTAIDIFGKGYD</sequence>
<evidence type="ECO:0000256" key="10">
    <source>
        <dbReference type="ARBA" id="ARBA00022989"/>
    </source>
</evidence>
<name>A0AAQ3UPB4_PASNO</name>
<reference evidence="15 16" key="1">
    <citation type="submission" date="2024-02" db="EMBL/GenBank/DDBJ databases">
        <title>High-quality chromosome-scale genome assembly of Pensacola bahiagrass (Paspalum notatum Flugge var. saurae).</title>
        <authorList>
            <person name="Vega J.M."/>
            <person name="Podio M."/>
            <person name="Orjuela J."/>
            <person name="Siena L.A."/>
            <person name="Pessino S.C."/>
            <person name="Combes M.C."/>
            <person name="Mariac C."/>
            <person name="Albertini E."/>
            <person name="Pupilli F."/>
            <person name="Ortiz J.P.A."/>
            <person name="Leblanc O."/>
        </authorList>
    </citation>
    <scope>NUCLEOTIDE SEQUENCE [LARGE SCALE GENOMIC DNA]</scope>
    <source>
        <strain evidence="15">R1</strain>
        <tissue evidence="15">Leaf</tissue>
    </source>
</reference>
<feature type="domain" description="Protein kinase" evidence="14">
    <location>
        <begin position="399"/>
        <end position="672"/>
    </location>
</feature>
<evidence type="ECO:0000256" key="9">
    <source>
        <dbReference type="ARBA" id="ARBA00022840"/>
    </source>
</evidence>
<proteinExistence type="predicted"/>
<dbReference type="InterPro" id="IPR000719">
    <property type="entry name" value="Prot_kinase_dom"/>
</dbReference>
<gene>
    <name evidence="15" type="ORF">U9M48_041824</name>
</gene>
<evidence type="ECO:0000256" key="2">
    <source>
        <dbReference type="ARBA" id="ARBA00022475"/>
    </source>
</evidence>
<evidence type="ECO:0000256" key="12">
    <source>
        <dbReference type="ARBA" id="ARBA00023157"/>
    </source>
</evidence>
<dbReference type="EMBL" id="CP144754">
    <property type="protein sequence ID" value="WVZ96153.1"/>
    <property type="molecule type" value="Genomic_DNA"/>
</dbReference>
<keyword evidence="4" id="KW-0808">Transferase</keyword>
<dbReference type="GO" id="GO:0007166">
    <property type="term" value="P:cell surface receptor signaling pathway"/>
    <property type="evidence" value="ECO:0007669"/>
    <property type="project" value="InterPro"/>
</dbReference>
<evidence type="ECO:0000313" key="16">
    <source>
        <dbReference type="Proteomes" id="UP001341281"/>
    </source>
</evidence>
<dbReference type="SMART" id="SM00220">
    <property type="entry name" value="S_TKc"/>
    <property type="match status" value="1"/>
</dbReference>
<dbReference type="Gene3D" id="3.30.200.20">
    <property type="entry name" value="Phosphorylase Kinase, domain 1"/>
    <property type="match status" value="2"/>
</dbReference>
<evidence type="ECO:0000259" key="14">
    <source>
        <dbReference type="PROSITE" id="PS50011"/>
    </source>
</evidence>
<dbReference type="FunFam" id="3.30.200.20:FF:000337">
    <property type="entry name" value="Wall-associated receptor kinase 3"/>
    <property type="match status" value="1"/>
</dbReference>
<keyword evidence="12" id="KW-1015">Disulfide bond</keyword>
<accession>A0AAQ3UPB4</accession>
<protein>
    <recommendedName>
        <fullName evidence="14">Protein kinase domain-containing protein</fullName>
    </recommendedName>
</protein>
<keyword evidence="9 13" id="KW-0067">ATP-binding</keyword>
<evidence type="ECO:0000256" key="7">
    <source>
        <dbReference type="ARBA" id="ARBA00022741"/>
    </source>
</evidence>
<evidence type="ECO:0000256" key="5">
    <source>
        <dbReference type="ARBA" id="ARBA00022692"/>
    </source>
</evidence>
<evidence type="ECO:0000256" key="8">
    <source>
        <dbReference type="ARBA" id="ARBA00022777"/>
    </source>
</evidence>